<evidence type="ECO:0000256" key="2">
    <source>
        <dbReference type="ARBA" id="ARBA00023125"/>
    </source>
</evidence>
<dbReference type="InterPro" id="IPR036388">
    <property type="entry name" value="WH-like_DNA-bd_sf"/>
</dbReference>
<dbReference type="PROSITE" id="PS50987">
    <property type="entry name" value="HTH_ARSR_2"/>
    <property type="match status" value="1"/>
</dbReference>
<evidence type="ECO:0000259" key="4">
    <source>
        <dbReference type="PROSITE" id="PS50987"/>
    </source>
</evidence>
<gene>
    <name evidence="5" type="ORF">H0H28_10790</name>
</gene>
<dbReference type="Pfam" id="PF01022">
    <property type="entry name" value="HTH_5"/>
    <property type="match status" value="1"/>
</dbReference>
<keyword evidence="2" id="KW-0238">DNA-binding</keyword>
<dbReference type="PRINTS" id="PR00778">
    <property type="entry name" value="HTHARSR"/>
</dbReference>
<evidence type="ECO:0000313" key="5">
    <source>
        <dbReference type="EMBL" id="MBA4505792.1"/>
    </source>
</evidence>
<dbReference type="SMART" id="SM00418">
    <property type="entry name" value="HTH_ARSR"/>
    <property type="match status" value="1"/>
</dbReference>
<evidence type="ECO:0000256" key="3">
    <source>
        <dbReference type="ARBA" id="ARBA00023163"/>
    </source>
</evidence>
<accession>A0A6I7R7Z0</accession>
<dbReference type="InterPro" id="IPR001845">
    <property type="entry name" value="HTH_ArsR_DNA-bd_dom"/>
</dbReference>
<reference evidence="5 6" key="1">
    <citation type="submission" date="2020-07" db="EMBL/GenBank/DDBJ databases">
        <authorList>
            <person name="Khare M."/>
        </authorList>
    </citation>
    <scope>NUCLEOTIDE SEQUENCE [LARGE SCALE GENOMIC DNA]</scope>
    <source>
        <strain evidence="5 6">P8776</strain>
    </source>
</reference>
<dbReference type="InterPro" id="IPR051081">
    <property type="entry name" value="HTH_MetalResp_TranReg"/>
</dbReference>
<dbReference type="EMBL" id="JACEOR010000467">
    <property type="protein sequence ID" value="MBA4505792.1"/>
    <property type="molecule type" value="Genomic_DNA"/>
</dbReference>
<evidence type="ECO:0000256" key="1">
    <source>
        <dbReference type="ARBA" id="ARBA00023015"/>
    </source>
</evidence>
<feature type="domain" description="HTH arsR-type" evidence="4">
    <location>
        <begin position="21"/>
        <end position="113"/>
    </location>
</feature>
<protein>
    <submittedName>
        <fullName evidence="5">Helix-turn-helix transcriptional regulator</fullName>
    </submittedName>
</protein>
<dbReference type="PANTHER" id="PTHR33154:SF18">
    <property type="entry name" value="ARSENICAL RESISTANCE OPERON REPRESSOR"/>
    <property type="match status" value="1"/>
</dbReference>
<dbReference type="AlphaFoldDB" id="A0A6I7R7Z0"/>
<proteinExistence type="predicted"/>
<dbReference type="InterPro" id="IPR036390">
    <property type="entry name" value="WH_DNA-bd_sf"/>
</dbReference>
<evidence type="ECO:0000313" key="6">
    <source>
        <dbReference type="Proteomes" id="UP000580709"/>
    </source>
</evidence>
<keyword evidence="6" id="KW-1185">Reference proteome</keyword>
<dbReference type="SUPFAM" id="SSF46785">
    <property type="entry name" value="Winged helix' DNA-binding domain"/>
    <property type="match status" value="1"/>
</dbReference>
<comment type="caution">
    <text evidence="5">The sequence shown here is derived from an EMBL/GenBank/DDBJ whole genome shotgun (WGS) entry which is preliminary data.</text>
</comment>
<organism evidence="5 6">
    <name type="scientific">Corynebacterium sanguinis</name>
    <dbReference type="NCBI Taxonomy" id="2594913"/>
    <lineage>
        <taxon>Bacteria</taxon>
        <taxon>Bacillati</taxon>
        <taxon>Actinomycetota</taxon>
        <taxon>Actinomycetes</taxon>
        <taxon>Mycobacteriales</taxon>
        <taxon>Corynebacteriaceae</taxon>
        <taxon>Corynebacterium</taxon>
    </lineage>
</organism>
<dbReference type="PANTHER" id="PTHR33154">
    <property type="entry name" value="TRANSCRIPTIONAL REGULATOR, ARSR FAMILY"/>
    <property type="match status" value="1"/>
</dbReference>
<dbReference type="Gene3D" id="1.10.10.10">
    <property type="entry name" value="Winged helix-like DNA-binding domain superfamily/Winged helix DNA-binding domain"/>
    <property type="match status" value="1"/>
</dbReference>
<dbReference type="InterPro" id="IPR011991">
    <property type="entry name" value="ArsR-like_HTH"/>
</dbReference>
<dbReference type="CDD" id="cd00090">
    <property type="entry name" value="HTH_ARSR"/>
    <property type="match status" value="1"/>
</dbReference>
<sequence>MPSPVLADATTTCCPLSTGRFSDHDAARYALLFKVLAEPVRLQILSHLAGEGCGPTTVGELADILDLSQPTVSHHLKKLTDAGLLSRHQQGRSVFHTVRPEVFRELRGVLDIG</sequence>
<dbReference type="Proteomes" id="UP000580709">
    <property type="component" value="Unassembled WGS sequence"/>
</dbReference>
<dbReference type="NCBIfam" id="NF033788">
    <property type="entry name" value="HTH_metalloreg"/>
    <property type="match status" value="1"/>
</dbReference>
<dbReference type="RefSeq" id="WP_006841301.1">
    <property type="nucleotide sequence ID" value="NZ_JACEOR010000467.1"/>
</dbReference>
<name>A0A6I7R7Z0_9CORY</name>
<dbReference type="GO" id="GO:0003700">
    <property type="term" value="F:DNA-binding transcription factor activity"/>
    <property type="evidence" value="ECO:0007669"/>
    <property type="project" value="InterPro"/>
</dbReference>
<keyword evidence="1" id="KW-0805">Transcription regulation</keyword>
<dbReference type="GO" id="GO:0003677">
    <property type="term" value="F:DNA binding"/>
    <property type="evidence" value="ECO:0007669"/>
    <property type="project" value="UniProtKB-KW"/>
</dbReference>
<keyword evidence="3" id="KW-0804">Transcription</keyword>